<proteinExistence type="predicted"/>
<reference evidence="2 3" key="1">
    <citation type="submission" date="2019-02" db="EMBL/GenBank/DDBJ databases">
        <title>Deep-cultivation of Planctomycetes and their phenomic and genomic characterization uncovers novel biology.</title>
        <authorList>
            <person name="Wiegand S."/>
            <person name="Jogler M."/>
            <person name="Boedeker C."/>
            <person name="Pinto D."/>
            <person name="Vollmers J."/>
            <person name="Rivas-Marin E."/>
            <person name="Kohn T."/>
            <person name="Peeters S.H."/>
            <person name="Heuer A."/>
            <person name="Rast P."/>
            <person name="Oberbeckmann S."/>
            <person name="Bunk B."/>
            <person name="Jeske O."/>
            <person name="Meyerdierks A."/>
            <person name="Storesund J.E."/>
            <person name="Kallscheuer N."/>
            <person name="Luecker S."/>
            <person name="Lage O.M."/>
            <person name="Pohl T."/>
            <person name="Merkel B.J."/>
            <person name="Hornburger P."/>
            <person name="Mueller R.-W."/>
            <person name="Bruemmer F."/>
            <person name="Labrenz M."/>
            <person name="Spormann A.M."/>
            <person name="Op den Camp H."/>
            <person name="Overmann J."/>
            <person name="Amann R."/>
            <person name="Jetten M.S.M."/>
            <person name="Mascher T."/>
            <person name="Medema M.H."/>
            <person name="Devos D.P."/>
            <person name="Kaster A.-K."/>
            <person name="Ovreas L."/>
            <person name="Rohde M."/>
            <person name="Galperin M.Y."/>
            <person name="Jogler C."/>
        </authorList>
    </citation>
    <scope>NUCLEOTIDE SEQUENCE [LARGE SCALE GENOMIC DNA]</scope>
    <source>
        <strain evidence="2 3">ElP</strain>
        <plasmid evidence="3">pelp_2</plasmid>
    </source>
</reference>
<name>A0A518HF45_9BACT</name>
<protein>
    <recommendedName>
        <fullName evidence="1">Tc1-like transposase DDE domain-containing protein</fullName>
    </recommendedName>
</protein>
<keyword evidence="3" id="KW-1185">Reference proteome</keyword>
<dbReference type="EMBL" id="CP036428">
    <property type="protein sequence ID" value="QDV39473.1"/>
    <property type="molecule type" value="Genomic_DNA"/>
</dbReference>
<evidence type="ECO:0000259" key="1">
    <source>
        <dbReference type="Pfam" id="PF13358"/>
    </source>
</evidence>
<dbReference type="KEGG" id="tpla:ElP_74400"/>
<dbReference type="AlphaFoldDB" id="A0A518HF45"/>
<sequence length="179" mass="20224">MFLDESGSQLTPVVRRTYAPRGKTPIVEAWHRKGRISAISAVTVSPVRRRPNLYFRLLPDNTNAHGEDTAAFLAQLRGEIRGPMTILWDQGKIHRRSSVVKAYLGKHPGIEAEDFPGYAPDANPDEGVWGWTKYHRLPNYAPEDTDELRSCLWSELSALRGRPDLLGSFIRHAEIPLQL</sequence>
<dbReference type="Gene3D" id="3.30.420.10">
    <property type="entry name" value="Ribonuclease H-like superfamily/Ribonuclease H"/>
    <property type="match status" value="1"/>
</dbReference>
<dbReference type="InterPro" id="IPR036397">
    <property type="entry name" value="RNaseH_sf"/>
</dbReference>
<dbReference type="RefSeq" id="WP_197447201.1">
    <property type="nucleotide sequence ID" value="NZ_CP036428.1"/>
</dbReference>
<organism evidence="2 3">
    <name type="scientific">Tautonia plasticadhaerens</name>
    <dbReference type="NCBI Taxonomy" id="2527974"/>
    <lineage>
        <taxon>Bacteria</taxon>
        <taxon>Pseudomonadati</taxon>
        <taxon>Planctomycetota</taxon>
        <taxon>Planctomycetia</taxon>
        <taxon>Isosphaerales</taxon>
        <taxon>Isosphaeraceae</taxon>
        <taxon>Tautonia</taxon>
    </lineage>
</organism>
<gene>
    <name evidence="2" type="ORF">ElP_74400</name>
</gene>
<dbReference type="GO" id="GO:0003676">
    <property type="term" value="F:nucleic acid binding"/>
    <property type="evidence" value="ECO:0007669"/>
    <property type="project" value="InterPro"/>
</dbReference>
<dbReference type="Proteomes" id="UP000317835">
    <property type="component" value="Plasmid pElP_2"/>
</dbReference>
<evidence type="ECO:0000313" key="3">
    <source>
        <dbReference type="Proteomes" id="UP000317835"/>
    </source>
</evidence>
<dbReference type="InterPro" id="IPR038717">
    <property type="entry name" value="Tc1-like_DDE_dom"/>
</dbReference>
<dbReference type="Pfam" id="PF13358">
    <property type="entry name" value="DDE_3"/>
    <property type="match status" value="1"/>
</dbReference>
<feature type="domain" description="Tc1-like transposase DDE" evidence="1">
    <location>
        <begin position="1"/>
        <end position="149"/>
    </location>
</feature>
<accession>A0A518HF45</accession>
<evidence type="ECO:0000313" key="2">
    <source>
        <dbReference type="EMBL" id="QDV39473.1"/>
    </source>
</evidence>
<geneLocation type="plasmid" evidence="3">
    <name>pelp_2</name>
</geneLocation>
<keyword evidence="2" id="KW-0614">Plasmid</keyword>